<evidence type="ECO:0000313" key="1">
    <source>
        <dbReference type="EMBL" id="CAI8600440.1"/>
    </source>
</evidence>
<dbReference type="Proteomes" id="UP001157006">
    <property type="component" value="Chromosome 2"/>
</dbReference>
<gene>
    <name evidence="1" type="ORF">VFH_II223240</name>
</gene>
<dbReference type="EMBL" id="OX451737">
    <property type="protein sequence ID" value="CAI8600440.1"/>
    <property type="molecule type" value="Genomic_DNA"/>
</dbReference>
<evidence type="ECO:0000313" key="2">
    <source>
        <dbReference type="Proteomes" id="UP001157006"/>
    </source>
</evidence>
<proteinExistence type="predicted"/>
<organism evidence="1 2">
    <name type="scientific">Vicia faba</name>
    <name type="common">Broad bean</name>
    <name type="synonym">Faba vulgaris</name>
    <dbReference type="NCBI Taxonomy" id="3906"/>
    <lineage>
        <taxon>Eukaryota</taxon>
        <taxon>Viridiplantae</taxon>
        <taxon>Streptophyta</taxon>
        <taxon>Embryophyta</taxon>
        <taxon>Tracheophyta</taxon>
        <taxon>Spermatophyta</taxon>
        <taxon>Magnoliopsida</taxon>
        <taxon>eudicotyledons</taxon>
        <taxon>Gunneridae</taxon>
        <taxon>Pentapetalae</taxon>
        <taxon>rosids</taxon>
        <taxon>fabids</taxon>
        <taxon>Fabales</taxon>
        <taxon>Fabaceae</taxon>
        <taxon>Papilionoideae</taxon>
        <taxon>50 kb inversion clade</taxon>
        <taxon>NPAAA clade</taxon>
        <taxon>Hologalegina</taxon>
        <taxon>IRL clade</taxon>
        <taxon>Fabeae</taxon>
        <taxon>Vicia</taxon>
    </lineage>
</organism>
<keyword evidence="2" id="KW-1185">Reference proteome</keyword>
<accession>A0AAV0ZPB7</accession>
<name>A0AAV0ZPB7_VICFA</name>
<reference evidence="1 2" key="1">
    <citation type="submission" date="2023-01" db="EMBL/GenBank/DDBJ databases">
        <authorList>
            <person name="Kreplak J."/>
        </authorList>
    </citation>
    <scope>NUCLEOTIDE SEQUENCE [LARGE SCALE GENOMIC DNA]</scope>
</reference>
<protein>
    <submittedName>
        <fullName evidence="1">Uncharacterized protein</fullName>
    </submittedName>
</protein>
<dbReference type="AlphaFoldDB" id="A0AAV0ZPB7"/>
<sequence>MTLKMDFKSHISLASFRGFKLESTFLLGDSIQELAPIQAFTKARAETLTREMQWMSKEKIEKREGVLNMKIKAQLQNTVKVVDAVAEKGELMKKLEERIQRIIERIGKAVVLRWDQKTERTIGIGCFSGSLRTVRRKNEDDKRGVLQIMMNSQGCFNAKGGRKDLDIHQQTLLRQTSKLGFIFHHQKDLVLSHF</sequence>